<organism evidence="1 2">
    <name type="scientific">Pristionchus pacificus</name>
    <name type="common">Parasitic nematode worm</name>
    <dbReference type="NCBI Taxonomy" id="54126"/>
    <lineage>
        <taxon>Eukaryota</taxon>
        <taxon>Metazoa</taxon>
        <taxon>Ecdysozoa</taxon>
        <taxon>Nematoda</taxon>
        <taxon>Chromadorea</taxon>
        <taxon>Rhabditida</taxon>
        <taxon>Rhabditina</taxon>
        <taxon>Diplogasteromorpha</taxon>
        <taxon>Diplogasteroidea</taxon>
        <taxon>Neodiplogasteridae</taxon>
        <taxon>Pristionchus</taxon>
    </lineage>
</organism>
<accession>A0A8R1UQU3</accession>
<proteinExistence type="predicted"/>
<keyword evidence="2" id="KW-1185">Reference proteome</keyword>
<dbReference type="EnsemblMetazoa" id="PPA38389.1">
    <property type="protein sequence ID" value="PPA38389.1"/>
    <property type="gene ID" value="WBGene00276758"/>
</dbReference>
<evidence type="ECO:0000313" key="2">
    <source>
        <dbReference type="Proteomes" id="UP000005239"/>
    </source>
</evidence>
<gene>
    <name evidence="1" type="primary">WBGene00276758</name>
</gene>
<evidence type="ECO:0000313" key="1">
    <source>
        <dbReference type="EnsemblMetazoa" id="PPA38389.1"/>
    </source>
</evidence>
<dbReference type="AlphaFoldDB" id="A0A2A6CF36"/>
<reference evidence="1" key="2">
    <citation type="submission" date="2022-06" db="UniProtKB">
        <authorList>
            <consortium name="EnsemblMetazoa"/>
        </authorList>
    </citation>
    <scope>IDENTIFICATION</scope>
    <source>
        <strain evidence="1">PS312</strain>
    </source>
</reference>
<accession>A0A2A6CF36</accession>
<sequence length="69" mass="7998">MTDVMEHIEALRAFFHTGVILFASLLVLKHVWIPLVNLFSTQTPIFSDCKIPLLLLLLVFFENTLHILY</sequence>
<protein>
    <submittedName>
        <fullName evidence="1">Uncharacterized protein</fullName>
    </submittedName>
</protein>
<reference evidence="2" key="1">
    <citation type="journal article" date="2008" name="Nat. Genet.">
        <title>The Pristionchus pacificus genome provides a unique perspective on nematode lifestyle and parasitism.</title>
        <authorList>
            <person name="Dieterich C."/>
            <person name="Clifton S.W."/>
            <person name="Schuster L.N."/>
            <person name="Chinwalla A."/>
            <person name="Delehaunty K."/>
            <person name="Dinkelacker I."/>
            <person name="Fulton L."/>
            <person name="Fulton R."/>
            <person name="Godfrey J."/>
            <person name="Minx P."/>
            <person name="Mitreva M."/>
            <person name="Roeseler W."/>
            <person name="Tian H."/>
            <person name="Witte H."/>
            <person name="Yang S.P."/>
            <person name="Wilson R.K."/>
            <person name="Sommer R.J."/>
        </authorList>
    </citation>
    <scope>NUCLEOTIDE SEQUENCE [LARGE SCALE GENOMIC DNA]</scope>
    <source>
        <strain evidence="2">PS312</strain>
    </source>
</reference>
<dbReference type="Proteomes" id="UP000005239">
    <property type="component" value="Unassembled WGS sequence"/>
</dbReference>
<name>A0A2A6CF36_PRIPA</name>